<name>A0A7C6A6Z5_DESAE</name>
<sequence length="79" mass="9128">MSVILYAILTIILLESFNHLIPESFQNHGNVFFRIFPIVNKIIEKQSQKIDKLSLHRSNLLKVIENIKLGVLLVDNKNT</sequence>
<gene>
    <name evidence="1" type="ORF">ENM99_02140</name>
</gene>
<reference evidence="1" key="1">
    <citation type="journal article" date="2020" name="mSystems">
        <title>Genome- and Community-Level Interaction Insights into Carbon Utilization and Element Cycling Functions of Hydrothermarchaeota in Hydrothermal Sediment.</title>
        <authorList>
            <person name="Zhou Z."/>
            <person name="Liu Y."/>
            <person name="Xu W."/>
            <person name="Pan J."/>
            <person name="Luo Z.H."/>
            <person name="Li M."/>
        </authorList>
    </citation>
    <scope>NUCLEOTIDE SEQUENCE [LARGE SCALE GENOMIC DNA]</scope>
    <source>
        <strain evidence="1">SpSt-1135</strain>
    </source>
</reference>
<dbReference type="AlphaFoldDB" id="A0A7C6A6Z5"/>
<organism evidence="1">
    <name type="scientific">Desulfurella acetivorans</name>
    <dbReference type="NCBI Taxonomy" id="33002"/>
    <lineage>
        <taxon>Bacteria</taxon>
        <taxon>Pseudomonadati</taxon>
        <taxon>Campylobacterota</taxon>
        <taxon>Desulfurellia</taxon>
        <taxon>Desulfurellales</taxon>
        <taxon>Desulfurellaceae</taxon>
        <taxon>Desulfurella</taxon>
    </lineage>
</organism>
<accession>A0A7C6A6Z5</accession>
<dbReference type="Proteomes" id="UP000886400">
    <property type="component" value="Unassembled WGS sequence"/>
</dbReference>
<protein>
    <submittedName>
        <fullName evidence="1">Uncharacterized protein</fullName>
    </submittedName>
</protein>
<comment type="caution">
    <text evidence="1">The sequence shown here is derived from an EMBL/GenBank/DDBJ whole genome shotgun (WGS) entry which is preliminary data.</text>
</comment>
<evidence type="ECO:0000313" key="1">
    <source>
        <dbReference type="EMBL" id="HHS48646.1"/>
    </source>
</evidence>
<feature type="non-terminal residue" evidence="1">
    <location>
        <position position="79"/>
    </location>
</feature>
<proteinExistence type="predicted"/>
<dbReference type="EMBL" id="DRZX01000101">
    <property type="protein sequence ID" value="HHS48646.1"/>
    <property type="molecule type" value="Genomic_DNA"/>
</dbReference>